<keyword evidence="8 12" id="KW-0028">Amino-acid biosynthesis</keyword>
<dbReference type="GO" id="GO:0005737">
    <property type="term" value="C:cytoplasm"/>
    <property type="evidence" value="ECO:0007669"/>
    <property type="project" value="UniProtKB-SubCell"/>
</dbReference>
<dbReference type="EMBL" id="VDFO01000003">
    <property type="protein sequence ID" value="MQS96497.1"/>
    <property type="molecule type" value="Genomic_DNA"/>
</dbReference>
<sequence length="248" mass="27440">MIFPAIDLHNSQSVRLYQGDYQKVTLINKDPVTQAQEIAKQGVNQIHLVDLDGAKSGHLENYEMIENIRRHFAGFLEFGGGIRDEKTARMYLDMGIDRIIIGSAAIENPDFVKRLLKEYGGKRIVIGVDGKDGKVAVNGWIEQSNILMEDLIKEMMNQGAQSFIVTDVARDGTMTGPNLNLLMLLSQKIPQANLVASGGVRNKKDLHNLRALGIQDVIIGKALYEKTITLKQIVEVENGVSEANNPLS</sequence>
<evidence type="ECO:0000256" key="11">
    <source>
        <dbReference type="ARBA" id="ARBA00030547"/>
    </source>
</evidence>
<evidence type="ECO:0000256" key="3">
    <source>
        <dbReference type="ARBA" id="ARBA00005133"/>
    </source>
</evidence>
<evidence type="ECO:0000256" key="4">
    <source>
        <dbReference type="ARBA" id="ARBA00009667"/>
    </source>
</evidence>
<dbReference type="GO" id="GO:0000105">
    <property type="term" value="P:L-histidine biosynthetic process"/>
    <property type="evidence" value="ECO:0007669"/>
    <property type="project" value="UniProtKB-UniRule"/>
</dbReference>
<dbReference type="Proteomes" id="UP000371423">
    <property type="component" value="Unassembled WGS sequence"/>
</dbReference>
<evidence type="ECO:0000256" key="5">
    <source>
        <dbReference type="ARBA" id="ARBA00012550"/>
    </source>
</evidence>
<evidence type="ECO:0000256" key="13">
    <source>
        <dbReference type="RuleBase" id="RU003657"/>
    </source>
</evidence>
<dbReference type="EMBL" id="VDFP01000011">
    <property type="protein sequence ID" value="MQS76061.1"/>
    <property type="molecule type" value="Genomic_DNA"/>
</dbReference>
<dbReference type="RefSeq" id="WP_153385454.1">
    <property type="nucleotide sequence ID" value="NZ_VDFO01000003.1"/>
</dbReference>
<evidence type="ECO:0000256" key="2">
    <source>
        <dbReference type="ARBA" id="ARBA00004496"/>
    </source>
</evidence>
<proteinExistence type="inferred from homology"/>
<comment type="similarity">
    <text evidence="4 12 13">Belongs to the HisA/HisF family.</text>
</comment>
<evidence type="ECO:0000256" key="6">
    <source>
        <dbReference type="ARBA" id="ARBA00018464"/>
    </source>
</evidence>
<dbReference type="GO" id="GO:0000162">
    <property type="term" value="P:L-tryptophan biosynthetic process"/>
    <property type="evidence" value="ECO:0007669"/>
    <property type="project" value="TreeGrafter"/>
</dbReference>
<dbReference type="Gene3D" id="3.20.20.70">
    <property type="entry name" value="Aldolase class I"/>
    <property type="match status" value="1"/>
</dbReference>
<keyword evidence="9 12" id="KW-0368">Histidine biosynthesis</keyword>
<dbReference type="EC" id="5.3.1.16" evidence="5 12"/>
<dbReference type="InterPro" id="IPR006062">
    <property type="entry name" value="His_biosynth"/>
</dbReference>
<keyword evidence="7 12" id="KW-0963">Cytoplasm</keyword>
<dbReference type="InterPro" id="IPR011060">
    <property type="entry name" value="RibuloseP-bd_barrel"/>
</dbReference>
<evidence type="ECO:0000313" key="17">
    <source>
        <dbReference type="Proteomes" id="UP000371423"/>
    </source>
</evidence>
<evidence type="ECO:0000256" key="14">
    <source>
        <dbReference type="RuleBase" id="RU003658"/>
    </source>
</evidence>
<dbReference type="AlphaFoldDB" id="A0A5P0ZTZ2"/>
<name>A0A5P0ZTZ2_9LACO</name>
<organism evidence="16 17">
    <name type="scientific">Companilactobacillus halodurans</name>
    <dbReference type="NCBI Taxonomy" id="2584183"/>
    <lineage>
        <taxon>Bacteria</taxon>
        <taxon>Bacillati</taxon>
        <taxon>Bacillota</taxon>
        <taxon>Bacilli</taxon>
        <taxon>Lactobacillales</taxon>
        <taxon>Lactobacillaceae</taxon>
        <taxon>Companilactobacillus</taxon>
    </lineage>
</organism>
<dbReference type="UniPathway" id="UPA00031">
    <property type="reaction ID" value="UER00009"/>
</dbReference>
<feature type="active site" description="Proton donor" evidence="12">
    <location>
        <position position="129"/>
    </location>
</feature>
<feature type="active site" description="Proton acceptor" evidence="12">
    <location>
        <position position="7"/>
    </location>
</feature>
<evidence type="ECO:0000256" key="1">
    <source>
        <dbReference type="ARBA" id="ARBA00000901"/>
    </source>
</evidence>
<evidence type="ECO:0000313" key="16">
    <source>
        <dbReference type="EMBL" id="MQS96497.1"/>
    </source>
</evidence>
<protein>
    <recommendedName>
        <fullName evidence="6 12">1-(5-phosphoribosyl)-5-[(5-phosphoribosylamino)methylideneamino] imidazole-4-carboxamide isomerase</fullName>
        <ecNumber evidence="5 12">5.3.1.16</ecNumber>
    </recommendedName>
    <alternativeName>
        <fullName evidence="11 12">Phosphoribosylformimino-5-aminoimidazole carboxamide ribotide isomerase</fullName>
    </alternativeName>
</protein>
<evidence type="ECO:0000256" key="7">
    <source>
        <dbReference type="ARBA" id="ARBA00022490"/>
    </source>
</evidence>
<keyword evidence="17" id="KW-1185">Reference proteome</keyword>
<reference evidence="17 18" key="1">
    <citation type="journal article" date="2019" name="Syst. Appl. Microbiol.">
        <title>Polyphasic characterization of two novel Lactobacillus spp. isolated from blown salami packages: Description of Lactobacillus halodurans sp. nov. and Lactobacillus salsicarnum sp. nov.</title>
        <authorList>
            <person name="Schuster J.A."/>
            <person name="Klingl A."/>
            <person name="Vogel R.F."/>
            <person name="Ehrmann M.A."/>
        </authorList>
    </citation>
    <scope>NUCLEOTIDE SEQUENCE [LARGE SCALE GENOMIC DNA]</scope>
    <source>
        <strain evidence="16 17">TMW 1.1920</strain>
        <strain evidence="15 18">TMW 1.2172</strain>
    </source>
</reference>
<dbReference type="InterPro" id="IPR044524">
    <property type="entry name" value="Isoase_HisA-like"/>
</dbReference>
<comment type="pathway">
    <text evidence="3 12 14">Amino-acid biosynthesis; L-histidine biosynthesis; L-histidine from 5-phospho-alpha-D-ribose 1-diphosphate: step 4/9.</text>
</comment>
<comment type="caution">
    <text evidence="16">The sequence shown here is derived from an EMBL/GenBank/DDBJ whole genome shotgun (WGS) entry which is preliminary data.</text>
</comment>
<dbReference type="HAMAP" id="MF_01014">
    <property type="entry name" value="HisA"/>
    <property type="match status" value="1"/>
</dbReference>
<dbReference type="CDD" id="cd04732">
    <property type="entry name" value="HisA"/>
    <property type="match status" value="1"/>
</dbReference>
<comment type="subcellular location">
    <subcellularLocation>
        <location evidence="2 12 14">Cytoplasm</location>
    </subcellularLocation>
</comment>
<evidence type="ECO:0000256" key="10">
    <source>
        <dbReference type="ARBA" id="ARBA00023235"/>
    </source>
</evidence>
<evidence type="ECO:0000256" key="12">
    <source>
        <dbReference type="HAMAP-Rule" id="MF_01014"/>
    </source>
</evidence>
<dbReference type="PANTHER" id="PTHR43090">
    <property type="entry name" value="1-(5-PHOSPHORIBOSYL)-5-[(5-PHOSPHORIBOSYLAMINO)METHYLIDENEAMINO] IMIDAZOLE-4-CARBOXAMIDE ISOMERASE"/>
    <property type="match status" value="1"/>
</dbReference>
<dbReference type="SUPFAM" id="SSF51366">
    <property type="entry name" value="Ribulose-phoshate binding barrel"/>
    <property type="match status" value="1"/>
</dbReference>
<dbReference type="PANTHER" id="PTHR43090:SF2">
    <property type="entry name" value="1-(5-PHOSPHORIBOSYL)-5-[(5-PHOSPHORIBOSYLAMINO)METHYLIDENEAMINO] IMIDAZOLE-4-CARBOXAMIDE ISOMERASE"/>
    <property type="match status" value="1"/>
</dbReference>
<keyword evidence="10 12" id="KW-0413">Isomerase</keyword>
<evidence type="ECO:0000313" key="15">
    <source>
        <dbReference type="EMBL" id="MQS76061.1"/>
    </source>
</evidence>
<comment type="catalytic activity">
    <reaction evidence="1 12 14">
        <text>1-(5-phospho-beta-D-ribosyl)-5-[(5-phospho-beta-D-ribosylamino)methylideneamino]imidazole-4-carboxamide = 5-[(5-phospho-1-deoxy-D-ribulos-1-ylimino)methylamino]-1-(5-phospho-beta-D-ribosyl)imidazole-4-carboxamide</text>
        <dbReference type="Rhea" id="RHEA:15469"/>
        <dbReference type="ChEBI" id="CHEBI:58435"/>
        <dbReference type="ChEBI" id="CHEBI:58525"/>
        <dbReference type="EC" id="5.3.1.16"/>
    </reaction>
</comment>
<dbReference type="InterPro" id="IPR013785">
    <property type="entry name" value="Aldolase_TIM"/>
</dbReference>
<accession>A0A5P0ZTZ2</accession>
<dbReference type="Pfam" id="PF00977">
    <property type="entry name" value="His_biosynth"/>
    <property type="match status" value="1"/>
</dbReference>
<evidence type="ECO:0000256" key="8">
    <source>
        <dbReference type="ARBA" id="ARBA00022605"/>
    </source>
</evidence>
<evidence type="ECO:0000313" key="18">
    <source>
        <dbReference type="Proteomes" id="UP000414364"/>
    </source>
</evidence>
<dbReference type="OrthoDB" id="9807749at2"/>
<dbReference type="InterPro" id="IPR023016">
    <property type="entry name" value="HisA/PriA"/>
</dbReference>
<dbReference type="FunFam" id="3.20.20.70:FF:000009">
    <property type="entry name" value="1-(5-phosphoribosyl)-5-[(5-phosphoribosylamino)methylideneamino] imidazole-4-carboxamide isomerase"/>
    <property type="match status" value="1"/>
</dbReference>
<dbReference type="GO" id="GO:0003949">
    <property type="term" value="F:1-(5-phosphoribosyl)-5-[(5-phosphoribosylamino)methylideneamino]imidazole-4-carboxamide isomerase activity"/>
    <property type="evidence" value="ECO:0007669"/>
    <property type="project" value="UniProtKB-UniRule"/>
</dbReference>
<dbReference type="NCBIfam" id="TIGR00007">
    <property type="entry name" value="1-(5-phosphoribosyl)-5-[(5-phosphoribosylamino)methylideneamino]imidazole-4-carboxamide isomerase"/>
    <property type="match status" value="1"/>
</dbReference>
<dbReference type="Proteomes" id="UP000414364">
    <property type="component" value="Unassembled WGS sequence"/>
</dbReference>
<gene>
    <name evidence="12 16" type="primary">hisA</name>
    <name evidence="16" type="ORF">FHL05_01135</name>
    <name evidence="15" type="ORF">FHL06_06635</name>
</gene>
<dbReference type="InterPro" id="IPR006063">
    <property type="entry name" value="HisA_bact_arch"/>
</dbReference>
<evidence type="ECO:0000256" key="9">
    <source>
        <dbReference type="ARBA" id="ARBA00023102"/>
    </source>
</evidence>